<keyword evidence="13 14" id="KW-0961">Cell wall biogenesis/degradation</keyword>
<evidence type="ECO:0000256" key="7">
    <source>
        <dbReference type="ARBA" id="ARBA00022692"/>
    </source>
</evidence>
<gene>
    <name evidence="14 18" type="primary">mrdA</name>
    <name evidence="18" type="ORF">RM531_11520</name>
</gene>
<dbReference type="GO" id="GO:0009002">
    <property type="term" value="F:serine-type D-Ala-D-Ala carboxypeptidase activity"/>
    <property type="evidence" value="ECO:0007669"/>
    <property type="project" value="UniProtKB-EC"/>
</dbReference>
<keyword evidence="9 14" id="KW-0133">Cell shape</keyword>
<dbReference type="SUPFAM" id="SSF56601">
    <property type="entry name" value="beta-lactamase/transpeptidase-like"/>
    <property type="match status" value="1"/>
</dbReference>
<evidence type="ECO:0000256" key="3">
    <source>
        <dbReference type="ARBA" id="ARBA00022475"/>
    </source>
</evidence>
<feature type="region of interest" description="Disordered" evidence="15">
    <location>
        <begin position="475"/>
        <end position="500"/>
    </location>
</feature>
<evidence type="ECO:0000256" key="14">
    <source>
        <dbReference type="HAMAP-Rule" id="MF_02081"/>
    </source>
</evidence>
<feature type="transmembrane region" description="Helical" evidence="14">
    <location>
        <begin position="21"/>
        <end position="41"/>
    </location>
</feature>
<keyword evidence="12 14" id="KW-0472">Membrane</keyword>
<comment type="similarity">
    <text evidence="14">Belongs to the transpeptidase family. MrdA subfamily.</text>
</comment>
<evidence type="ECO:0000259" key="17">
    <source>
        <dbReference type="Pfam" id="PF03717"/>
    </source>
</evidence>
<dbReference type="InterPro" id="IPR050515">
    <property type="entry name" value="Beta-lactam/transpept"/>
</dbReference>
<evidence type="ECO:0000256" key="6">
    <source>
        <dbReference type="ARBA" id="ARBA00022670"/>
    </source>
</evidence>
<dbReference type="InterPro" id="IPR017790">
    <property type="entry name" value="Penicillin-binding_protein_2"/>
</dbReference>
<keyword evidence="7 14" id="KW-0812">Transmembrane</keyword>
<dbReference type="InterPro" id="IPR036138">
    <property type="entry name" value="PBP_dimer_sf"/>
</dbReference>
<comment type="caution">
    <text evidence="14">Lacks conserved residue(s) required for the propagation of feature annotation.</text>
</comment>
<dbReference type="EMBL" id="JAVRHY010000010">
    <property type="protein sequence ID" value="MDT0619104.1"/>
    <property type="molecule type" value="Genomic_DNA"/>
</dbReference>
<dbReference type="InterPro" id="IPR012338">
    <property type="entry name" value="Beta-lactam/transpept-like"/>
</dbReference>
<dbReference type="Pfam" id="PF00905">
    <property type="entry name" value="Transpeptidase"/>
    <property type="match status" value="1"/>
</dbReference>
<dbReference type="Gene3D" id="3.90.1310.10">
    <property type="entry name" value="Penicillin-binding protein 2a (Domain 2)"/>
    <property type="match status" value="1"/>
</dbReference>
<dbReference type="EC" id="3.4.16.4" evidence="14"/>
<evidence type="ECO:0000256" key="13">
    <source>
        <dbReference type="ARBA" id="ARBA00023316"/>
    </source>
</evidence>
<dbReference type="InterPro" id="IPR001460">
    <property type="entry name" value="PCN-bd_Tpept"/>
</dbReference>
<feature type="active site" description="Acyl-ester intermediate" evidence="14">
    <location>
        <position position="326"/>
    </location>
</feature>
<dbReference type="InterPro" id="IPR005311">
    <property type="entry name" value="PBP_dimer"/>
</dbReference>
<dbReference type="SUPFAM" id="SSF56519">
    <property type="entry name" value="Penicillin binding protein dimerisation domain"/>
    <property type="match status" value="1"/>
</dbReference>
<comment type="caution">
    <text evidence="18">The sequence shown here is derived from an EMBL/GenBank/DDBJ whole genome shotgun (WGS) entry which is preliminary data.</text>
</comment>
<evidence type="ECO:0000256" key="12">
    <source>
        <dbReference type="ARBA" id="ARBA00023136"/>
    </source>
</evidence>
<dbReference type="Gene3D" id="3.30.1390.30">
    <property type="entry name" value="Penicillin-binding protein 2a, domain 3"/>
    <property type="match status" value="1"/>
</dbReference>
<proteinExistence type="inferred from homology"/>
<evidence type="ECO:0000256" key="8">
    <source>
        <dbReference type="ARBA" id="ARBA00022801"/>
    </source>
</evidence>
<feature type="compositionally biased region" description="Basic and acidic residues" evidence="15">
    <location>
        <begin position="483"/>
        <end position="494"/>
    </location>
</feature>
<keyword evidence="11 14" id="KW-1133">Transmembrane helix</keyword>
<comment type="function">
    <text evidence="14">Catalyzes cross-linking of the peptidoglycan cell wall.</text>
</comment>
<dbReference type="HAMAP" id="MF_02081">
    <property type="entry name" value="MrdA_transpept"/>
    <property type="match status" value="1"/>
</dbReference>
<feature type="domain" description="Penicillin-binding protein dimerisation" evidence="17">
    <location>
        <begin position="64"/>
        <end position="235"/>
    </location>
</feature>
<name>A0ABU3B9F6_9GAMM</name>
<evidence type="ECO:0000256" key="1">
    <source>
        <dbReference type="ARBA" id="ARBA00004167"/>
    </source>
</evidence>
<dbReference type="Pfam" id="PF03717">
    <property type="entry name" value="PBP_dimer"/>
    <property type="match status" value="1"/>
</dbReference>
<dbReference type="PANTHER" id="PTHR30627:SF2">
    <property type="entry name" value="PEPTIDOGLYCAN D,D-TRANSPEPTIDASE MRDA"/>
    <property type="match status" value="1"/>
</dbReference>
<dbReference type="Proteomes" id="UP001259982">
    <property type="component" value="Unassembled WGS sequence"/>
</dbReference>
<evidence type="ECO:0000256" key="9">
    <source>
        <dbReference type="ARBA" id="ARBA00022960"/>
    </source>
</evidence>
<keyword evidence="8 14" id="KW-0378">Hydrolase</keyword>
<organism evidence="18 19">
    <name type="scientific">Spectribacter acetivorans</name>
    <dbReference type="NCBI Taxonomy" id="3075603"/>
    <lineage>
        <taxon>Bacteria</taxon>
        <taxon>Pseudomonadati</taxon>
        <taxon>Pseudomonadota</taxon>
        <taxon>Gammaproteobacteria</taxon>
        <taxon>Salinisphaerales</taxon>
        <taxon>Salinisphaeraceae</taxon>
        <taxon>Spectribacter</taxon>
    </lineage>
</organism>
<feature type="domain" description="Penicillin-binding protein transpeptidase" evidence="16">
    <location>
        <begin position="267"/>
        <end position="609"/>
    </location>
</feature>
<comment type="pathway">
    <text evidence="14">Cell wall biogenesis; peptidoglycan biosynthesis.</text>
</comment>
<protein>
    <recommendedName>
        <fullName evidence="14">Peptidoglycan D,D-transpeptidase MrdA</fullName>
        <ecNumber evidence="14">3.4.16.4</ecNumber>
    </recommendedName>
    <alternativeName>
        <fullName evidence="14">Penicillin-binding protein 2</fullName>
        <shortName evidence="14">PBP-2</shortName>
    </alternativeName>
</protein>
<sequence length="625" mass="69678">MSSDTPIKDHGAERHLFLWRTVVAGVIMAVMVGGLITRLAYLQVVEHGYYTLRSDNNRTRVQVVPPVRGLIYDRNGIVLADNLPAYRLEIIPEQVADIEATLDRLAEFVTISERDRQRFYERMRKQPRFRGIPIRLNLSQREVARFEVNRRDFPGLEIRAGLTRHYPMGEVAAHLIGYVGGITEADQRVIDDKRYRGSTHIGRTGVEASHEDKLHGRPGSRLLETNAMGRALRELSFTPPQPGQSLYLTVDAHIQRVAYQALGNHAGSVVALDPDTGGVLAMVSKPSFEPGLFVDGISRKNYQKLLDHPFRPLFNRSLQGQYPPGSTIKPVMALAALDRNSIDPGRRVWCPGYIQLPGSDRRWRDWKREGHGWLNLEEAIFRSSDVYFYKLGMDLGIDAMHRYATLFGLGERTGIDLPRENSGLMPSREWKNGTRQQPWFPGETLNTVIGQGFMSATPLQLAHMTAELATRGKAKQPHVLMASRRDSNASRETYEPPAAEPIRLADENDWSVVSSAMESVIHARRGTANVYVDQGLSYRMAGKSGTAQVAALAQDEEAPEYEEIEHRFRDHALFVAYAPADNPEIAVAVVAEHGGGGSSTAGPIARQVIDAALEGPRLVRSDTAR</sequence>
<reference evidence="18 19" key="1">
    <citation type="submission" date="2023-09" db="EMBL/GenBank/DDBJ databases">
        <authorList>
            <person name="Rey-Velasco X."/>
        </authorList>
    </citation>
    <scope>NUCLEOTIDE SEQUENCE [LARGE SCALE GENOMIC DNA]</scope>
    <source>
        <strain evidence="18 19">P385</strain>
    </source>
</reference>
<keyword evidence="6 14" id="KW-0645">Protease</keyword>
<keyword evidence="19" id="KW-1185">Reference proteome</keyword>
<evidence type="ECO:0000256" key="5">
    <source>
        <dbReference type="ARBA" id="ARBA00022645"/>
    </source>
</evidence>
<keyword evidence="5 14" id="KW-0121">Carboxypeptidase</keyword>
<evidence type="ECO:0000256" key="11">
    <source>
        <dbReference type="ARBA" id="ARBA00022989"/>
    </source>
</evidence>
<comment type="catalytic activity">
    <reaction evidence="14">
        <text>Preferential cleavage: (Ac)2-L-Lys-D-Ala-|-D-Ala. Also transpeptidation of peptidyl-alanyl moieties that are N-acyl substituents of D-alanine.</text>
        <dbReference type="EC" id="3.4.16.4"/>
    </reaction>
</comment>
<dbReference type="PANTHER" id="PTHR30627">
    <property type="entry name" value="PEPTIDOGLYCAN D,D-TRANSPEPTIDASE"/>
    <property type="match status" value="1"/>
</dbReference>
<keyword evidence="10 14" id="KW-0573">Peptidoglycan synthesis</keyword>
<keyword evidence="4 14" id="KW-0997">Cell inner membrane</keyword>
<dbReference type="RefSeq" id="WP_311659419.1">
    <property type="nucleotide sequence ID" value="NZ_JAVRHY010000010.1"/>
</dbReference>
<dbReference type="Gene3D" id="3.40.710.10">
    <property type="entry name" value="DD-peptidase/beta-lactamase superfamily"/>
    <property type="match status" value="1"/>
</dbReference>
<keyword evidence="3 14" id="KW-1003">Cell membrane</keyword>
<evidence type="ECO:0000256" key="4">
    <source>
        <dbReference type="ARBA" id="ARBA00022519"/>
    </source>
</evidence>
<comment type="subcellular location">
    <subcellularLocation>
        <location evidence="14">Cell inner membrane</location>
        <topology evidence="14">Single-pass membrane protein</topology>
    </subcellularLocation>
    <subcellularLocation>
        <location evidence="2">Cell membrane</location>
    </subcellularLocation>
    <subcellularLocation>
        <location evidence="1">Membrane</location>
        <topology evidence="1">Single-pass membrane protein</topology>
    </subcellularLocation>
</comment>
<evidence type="ECO:0000313" key="19">
    <source>
        <dbReference type="Proteomes" id="UP001259982"/>
    </source>
</evidence>
<evidence type="ECO:0000256" key="15">
    <source>
        <dbReference type="SAM" id="MobiDB-lite"/>
    </source>
</evidence>
<evidence type="ECO:0000313" key="18">
    <source>
        <dbReference type="EMBL" id="MDT0619104.1"/>
    </source>
</evidence>
<evidence type="ECO:0000256" key="10">
    <source>
        <dbReference type="ARBA" id="ARBA00022984"/>
    </source>
</evidence>
<evidence type="ECO:0000259" key="16">
    <source>
        <dbReference type="Pfam" id="PF00905"/>
    </source>
</evidence>
<accession>A0ABU3B9F6</accession>
<evidence type="ECO:0000256" key="2">
    <source>
        <dbReference type="ARBA" id="ARBA00004236"/>
    </source>
</evidence>
<dbReference type="NCBIfam" id="TIGR03423">
    <property type="entry name" value="pbp2_mrdA"/>
    <property type="match status" value="1"/>
</dbReference>